<comment type="caution">
    <text evidence="2">The sequence shown here is derived from an EMBL/GenBank/DDBJ whole genome shotgun (WGS) entry which is preliminary data.</text>
</comment>
<proteinExistence type="predicted"/>
<organism evidence="2 3">
    <name type="scientific">Tanacetum coccineum</name>
    <dbReference type="NCBI Taxonomy" id="301880"/>
    <lineage>
        <taxon>Eukaryota</taxon>
        <taxon>Viridiplantae</taxon>
        <taxon>Streptophyta</taxon>
        <taxon>Embryophyta</taxon>
        <taxon>Tracheophyta</taxon>
        <taxon>Spermatophyta</taxon>
        <taxon>Magnoliopsida</taxon>
        <taxon>eudicotyledons</taxon>
        <taxon>Gunneridae</taxon>
        <taxon>Pentapetalae</taxon>
        <taxon>asterids</taxon>
        <taxon>campanulids</taxon>
        <taxon>Asterales</taxon>
        <taxon>Asteraceae</taxon>
        <taxon>Asteroideae</taxon>
        <taxon>Anthemideae</taxon>
        <taxon>Anthemidinae</taxon>
        <taxon>Tanacetum</taxon>
    </lineage>
</organism>
<reference evidence="2" key="2">
    <citation type="submission" date="2022-01" db="EMBL/GenBank/DDBJ databases">
        <authorList>
            <person name="Yamashiro T."/>
            <person name="Shiraishi A."/>
            <person name="Satake H."/>
            <person name="Nakayama K."/>
        </authorList>
    </citation>
    <scope>NUCLEOTIDE SEQUENCE</scope>
</reference>
<sequence>MIACVEKTAQNADFYQIIDFLTGCSINYSLLVDPDLIGPWLQQFWATASLQVINDVPSTSAPSPKSTSWEQFGTNIASALVEVVTALAAEEEHSTSPHLGWQVLEGIAQGSPTQSVIIFNRNCFSTRLLLSSTGTAEIQRMLVRVWYGEPHDNASIPKSPNGFYSTQNASQTSGGDEGTFRYTCFEQGKLRDSRAKPFLKAKQILTLKAKAQETVKFRTRIIIGRNKDEGTLSEEHYVQEEDTAHPFFDDIADKDAVTPDLERKSDETEEVNIEEKEASNVKSGETEELDLETTHTLKNNLKLLKFLLLFLEPKRYEHFLVLIQSQPQQPTQGTDTQGTDPKDKGKGILVEEPKKKKMTLQQIRALETTNDEEVARKIQAEWDAEEERKRDSMGDVEGKRCKRLSGKESYTLLNEKPSKKPTRISSFTEKIITSGILIHLWEILHVLDRQDLYQLNRVVDDLDEHISSHRLLGLDCVIGDLQTLLGRRLNQVMLTYEDKEEWGIIRWRFHEYSGSGIQKY</sequence>
<protein>
    <submittedName>
        <fullName evidence="2">Uncharacterized protein</fullName>
    </submittedName>
</protein>
<dbReference type="Proteomes" id="UP001151760">
    <property type="component" value="Unassembled WGS sequence"/>
</dbReference>
<feature type="region of interest" description="Disordered" evidence="1">
    <location>
        <begin position="156"/>
        <end position="175"/>
    </location>
</feature>
<evidence type="ECO:0000313" key="2">
    <source>
        <dbReference type="EMBL" id="GJS74955.1"/>
    </source>
</evidence>
<evidence type="ECO:0000313" key="3">
    <source>
        <dbReference type="Proteomes" id="UP001151760"/>
    </source>
</evidence>
<evidence type="ECO:0000256" key="1">
    <source>
        <dbReference type="SAM" id="MobiDB-lite"/>
    </source>
</evidence>
<feature type="compositionally biased region" description="Low complexity" evidence="1">
    <location>
        <begin position="327"/>
        <end position="339"/>
    </location>
</feature>
<name>A0ABQ4YB84_9ASTR</name>
<feature type="compositionally biased region" description="Polar residues" evidence="1">
    <location>
        <begin position="156"/>
        <end position="174"/>
    </location>
</feature>
<accession>A0ABQ4YB84</accession>
<gene>
    <name evidence="2" type="ORF">Tco_0724836</name>
</gene>
<keyword evidence="3" id="KW-1185">Reference proteome</keyword>
<feature type="compositionally biased region" description="Basic and acidic residues" evidence="1">
    <location>
        <begin position="256"/>
        <end position="266"/>
    </location>
</feature>
<reference evidence="2" key="1">
    <citation type="journal article" date="2022" name="Int. J. Mol. Sci.">
        <title>Draft Genome of Tanacetum Coccineum: Genomic Comparison of Closely Related Tanacetum-Family Plants.</title>
        <authorList>
            <person name="Yamashiro T."/>
            <person name="Shiraishi A."/>
            <person name="Nakayama K."/>
            <person name="Satake H."/>
        </authorList>
    </citation>
    <scope>NUCLEOTIDE SEQUENCE</scope>
</reference>
<feature type="region of interest" description="Disordered" evidence="1">
    <location>
        <begin position="327"/>
        <end position="348"/>
    </location>
</feature>
<feature type="region of interest" description="Disordered" evidence="1">
    <location>
        <begin position="256"/>
        <end position="287"/>
    </location>
</feature>
<dbReference type="EMBL" id="BQNB010010268">
    <property type="protein sequence ID" value="GJS74955.1"/>
    <property type="molecule type" value="Genomic_DNA"/>
</dbReference>